<comment type="caution">
    <text evidence="2">The sequence shown here is derived from an EMBL/GenBank/DDBJ whole genome shotgun (WGS) entry which is preliminary data.</text>
</comment>
<keyword evidence="1" id="KW-0812">Transmembrane</keyword>
<gene>
    <name evidence="2" type="ORF">CO051_00260</name>
</gene>
<protein>
    <submittedName>
        <fullName evidence="2">Uncharacterized protein</fullName>
    </submittedName>
</protein>
<name>A0A2M8F4G0_9BACT</name>
<dbReference type="Proteomes" id="UP000231383">
    <property type="component" value="Unassembled WGS sequence"/>
</dbReference>
<evidence type="ECO:0000256" key="1">
    <source>
        <dbReference type="SAM" id="Phobius"/>
    </source>
</evidence>
<feature type="transmembrane region" description="Helical" evidence="1">
    <location>
        <begin position="31"/>
        <end position="52"/>
    </location>
</feature>
<dbReference type="EMBL" id="PFSC01000007">
    <property type="protein sequence ID" value="PJC34179.1"/>
    <property type="molecule type" value="Genomic_DNA"/>
</dbReference>
<reference evidence="3" key="1">
    <citation type="submission" date="2017-09" db="EMBL/GenBank/DDBJ databases">
        <title>Depth-based differentiation of microbial function through sediment-hosted aquifers and enrichment of novel symbionts in the deep terrestrial subsurface.</title>
        <authorList>
            <person name="Probst A.J."/>
            <person name="Ladd B."/>
            <person name="Jarett J.K."/>
            <person name="Geller-Mcgrath D.E."/>
            <person name="Sieber C.M.K."/>
            <person name="Emerson J.B."/>
            <person name="Anantharaman K."/>
            <person name="Thomas B.C."/>
            <person name="Malmstrom R."/>
            <person name="Stieglmeier M."/>
            <person name="Klingl A."/>
            <person name="Woyke T."/>
            <person name="Ryan C.M."/>
            <person name="Banfield J.F."/>
        </authorList>
    </citation>
    <scope>NUCLEOTIDE SEQUENCE [LARGE SCALE GENOMIC DNA]</scope>
</reference>
<proteinExistence type="predicted"/>
<keyword evidence="1" id="KW-0472">Membrane</keyword>
<sequence length="62" mass="6985">MSRANILLFLSEGCSEKHEVLPIVPLRKVKIYYVGIISDLTTSVNILLWFITAKLKCPPPSK</sequence>
<keyword evidence="1" id="KW-1133">Transmembrane helix</keyword>
<evidence type="ECO:0000313" key="2">
    <source>
        <dbReference type="EMBL" id="PJC34179.1"/>
    </source>
</evidence>
<evidence type="ECO:0000313" key="3">
    <source>
        <dbReference type="Proteomes" id="UP000231383"/>
    </source>
</evidence>
<accession>A0A2M8F4G0</accession>
<organism evidence="2 3">
    <name type="scientific">Candidatus Roizmanbacteria bacterium CG_4_9_14_0_2_um_filter_39_13</name>
    <dbReference type="NCBI Taxonomy" id="1974839"/>
    <lineage>
        <taxon>Bacteria</taxon>
        <taxon>Candidatus Roizmaniibacteriota</taxon>
    </lineage>
</organism>
<dbReference type="AlphaFoldDB" id="A0A2M8F4G0"/>